<gene>
    <name evidence="3" type="ORF">AMECASPLE_003670</name>
</gene>
<feature type="domain" description="Fibronectin type-III" evidence="2">
    <location>
        <begin position="723"/>
        <end position="812"/>
    </location>
</feature>
<feature type="domain" description="Fibronectin type-III" evidence="2">
    <location>
        <begin position="201"/>
        <end position="291"/>
    </location>
</feature>
<protein>
    <recommendedName>
        <fullName evidence="2">Fibronectin type-III domain-containing protein</fullName>
    </recommendedName>
</protein>
<dbReference type="SMART" id="SM00060">
    <property type="entry name" value="FN3"/>
    <property type="match status" value="33"/>
</dbReference>
<feature type="signal peptide" evidence="1">
    <location>
        <begin position="1"/>
        <end position="21"/>
    </location>
</feature>
<feature type="domain" description="Fibronectin type-III" evidence="2">
    <location>
        <begin position="292"/>
        <end position="377"/>
    </location>
</feature>
<feature type="domain" description="Fibronectin type-III" evidence="2">
    <location>
        <begin position="2030"/>
        <end position="2114"/>
    </location>
</feature>
<dbReference type="Proteomes" id="UP001469553">
    <property type="component" value="Unassembled WGS sequence"/>
</dbReference>
<feature type="domain" description="Fibronectin type-III" evidence="2">
    <location>
        <begin position="2115"/>
        <end position="2203"/>
    </location>
</feature>
<feature type="domain" description="Fibronectin type-III" evidence="2">
    <location>
        <begin position="813"/>
        <end position="899"/>
    </location>
</feature>
<dbReference type="PROSITE" id="PS50853">
    <property type="entry name" value="FN3"/>
    <property type="match status" value="19"/>
</dbReference>
<feature type="domain" description="Fibronectin type-III" evidence="2">
    <location>
        <begin position="1594"/>
        <end position="1680"/>
    </location>
</feature>
<dbReference type="Pfam" id="PF00041">
    <property type="entry name" value="fn3"/>
    <property type="match status" value="1"/>
</dbReference>
<accession>A0ABV0YWL2</accession>
<feature type="domain" description="Fibronectin type-III" evidence="2">
    <location>
        <begin position="2377"/>
        <end position="2465"/>
    </location>
</feature>
<evidence type="ECO:0000256" key="1">
    <source>
        <dbReference type="SAM" id="SignalP"/>
    </source>
</evidence>
<reference evidence="3 4" key="1">
    <citation type="submission" date="2021-06" db="EMBL/GenBank/DDBJ databases">
        <authorList>
            <person name="Palmer J.M."/>
        </authorList>
    </citation>
    <scope>NUCLEOTIDE SEQUENCE [LARGE SCALE GENOMIC DNA]</scope>
    <source>
        <strain evidence="3 4">AS_MEX2019</strain>
        <tissue evidence="3">Muscle</tissue>
    </source>
</reference>
<dbReference type="Gene3D" id="2.60.40.10">
    <property type="entry name" value="Immunoglobulins"/>
    <property type="match status" value="22"/>
</dbReference>
<evidence type="ECO:0000313" key="4">
    <source>
        <dbReference type="Proteomes" id="UP001469553"/>
    </source>
</evidence>
<proteinExistence type="predicted"/>
<feature type="domain" description="Fibronectin type-III" evidence="2">
    <location>
        <begin position="111"/>
        <end position="200"/>
    </location>
</feature>
<organism evidence="3 4">
    <name type="scientific">Ameca splendens</name>
    <dbReference type="NCBI Taxonomy" id="208324"/>
    <lineage>
        <taxon>Eukaryota</taxon>
        <taxon>Metazoa</taxon>
        <taxon>Chordata</taxon>
        <taxon>Craniata</taxon>
        <taxon>Vertebrata</taxon>
        <taxon>Euteleostomi</taxon>
        <taxon>Actinopterygii</taxon>
        <taxon>Neopterygii</taxon>
        <taxon>Teleostei</taxon>
        <taxon>Neoteleostei</taxon>
        <taxon>Acanthomorphata</taxon>
        <taxon>Ovalentaria</taxon>
        <taxon>Atherinomorphae</taxon>
        <taxon>Cyprinodontiformes</taxon>
        <taxon>Goodeidae</taxon>
        <taxon>Ameca</taxon>
    </lineage>
</organism>
<dbReference type="SUPFAM" id="SSF49265">
    <property type="entry name" value="Fibronectin type III"/>
    <property type="match status" value="25"/>
</dbReference>
<evidence type="ECO:0000313" key="3">
    <source>
        <dbReference type="EMBL" id="MEQ2298289.1"/>
    </source>
</evidence>
<feature type="domain" description="Fibronectin type-III" evidence="2">
    <location>
        <begin position="1245"/>
        <end position="1334"/>
    </location>
</feature>
<dbReference type="Pfam" id="PF09294">
    <property type="entry name" value="Interfer-bind"/>
    <property type="match status" value="1"/>
</dbReference>
<feature type="domain" description="Fibronectin type-III" evidence="2">
    <location>
        <begin position="900"/>
        <end position="989"/>
    </location>
</feature>
<dbReference type="PANTHER" id="PTHR47135:SF4">
    <property type="match status" value="1"/>
</dbReference>
<dbReference type="EMBL" id="JAHRIP010047173">
    <property type="protein sequence ID" value="MEQ2298289.1"/>
    <property type="molecule type" value="Genomic_DNA"/>
</dbReference>
<sequence length="3796" mass="402811">MRVFYSSFALLFLLQIHHGVAEECNIVSVTSPSASTLNVIWSSYDGSSFYVLDLRVVNSTDIAPVMLTESSTQRLVQGLRAGQVYQLTLSAYGMLYVPLCTVIKMTMTVPATSQITSSQAISSTSIKFNWSNVTGVESYILFVEERFSSPLRIYNRTFNSSCGQMDGLTPSTMYDCYIYSSNSAGRGAKSNTKTTTTLVQPPTNVTLTATGKSTPRVTWNPVSNVLRYQVTVRDIGRPSKPPVVKNSQFTSMDIGYLEPCSFYTVGVSSVNIFLVPGEPSTVAYNTTTIGDVTTVSVDYSCSTSSVTVTWNAVTGAGLYRAVAVDRTGASLNCTSVSTSCQIPDLRCGENYQVRVAAISDDCESVPSVTSTFETVPCAPVDLEATHDCSSNAVVFSWQPTNNTHYYVAMAVDDTGKATKCMTLHGICYFTEVSCGRFYTYSVYAVSSECNSQISQPKFVRTSPCLPAYVRTKADCITNTLITTWDSSEGALSYTISAEGNNGETYNCSSPNNTCKITGVPCGEQLSVWFLASNDICSTDKMLVEAAQSVPCTPVNVSATAECSPNTAKINWITSHGAIFYTVFAEDANGNSHNCFSMGTTCLMEDLRCGQNYTVKVIGTGVQCNSTASQVVHFMTAPCPPTDIEAFRDCDANRAVIAWQNKQTSGVYTATLKDLSGPQLNCTSNTSNNCTIANLPCGKKYNVTVTNSDGQCQSTSASISMDSVPCGPEDVITNISCSSDKLKVSWSISVPTKNYTTIISRAMGSPLYCNSTDTQCTVGGLWCERSYTVTVFSITGTCLSLPSKEVVVKTLPCPPTNVTAVHMCASDPVPVSWTHSGNAELFIAVASGSRGHRAECTTNETSCSLLGLQCGEVYTVSVVGADNNCTGLQSKPLSLKTEPCSPSNVTSQVICGAGAAQVFWTPSMNAVSYEVKATSTGQTLTCNSSFSNCTLRPLVCGQAYDVQVSATDGTCASNYSTPFRQDQVPCTPESVTTDLQCGTNDLTVSWASSPLPLNYSVKAVTLDGSGPITCNTNNASCVLRGIQCGQTLNISVKASSVSCSGPYSPMQTVRTGPCSSQKLTTVTECGRNSLLASWEASSGASFYTATVMGPNGFSKNCSTSNLTCFFSNLQCASSYTVQVRSQDSLCISVPIQTAATTGPCDPVNVTSVLQCGSDKATVYWVEGAGAVAYTVLAQEGGSHQYASCRSNNTSCKLNQLQCGKVYNLSVLAEDATCNSTGGTTGTLTTAPCSPSIQSSTLTCGNSSALLTWTPVDGATGFIVNATAGNGHSVSCSSHTASCSLTDLLCGQTYSASVTARGNQCDSPPGPSANITTTPCFPVVTSKEYDCGTSTAVISWPYAAGTIRFLAWVAGEGYRDSCQTTNTSCMFRNLPCGLDFNLTVQAQGAECNSSISASESLQTVPCAPENVSTTTLCTTHSALITWVGSPGAVGHNVTLTGQDGHTHLCHTNSTTCHLTDLHCGETYSVTATPYSRTCTGTQSAPYSFRAGLCAPSNTTVSPACEDSAISWTPVTGAEMYIATATADDGHNHTCSSNYSSSCNFTDLHCGETYAVSVVTVDQGCWSKPSSAVQLRTALCPPANLTGHVCCETNTLTLTWGPVTGASYVLQWESIGSTSPPSEFITSNISHSLSNLLCGERYTFRVAAQKDCRSSFSPPIVIRTAPCQPTNLTVRVDCGTNNGNFSWAESSGASFYMVEITGKHGHAASCSSNDTSCAMKLHCGRLYSATLVASTESCNSTRHTNIYFNSAPCLPDHVMAELDCNTNVMNVNWTQTTGLDQYTAWAISTDGHRASCNTTSNHCSIRDLRCGRIYDVAVTSSSINCDIIAGSDYKVQSAPCKAENTTAELNCSSNMMMVKWQDGSKAQNYTVRATSGSGVNSTCDTTESSCSFLDLSCGQLYTFTVTGHTNVCVSDMSGSIERHTAPCPPTSVSADLNCTTHNALISWTNAAVTVATAYSVLAVSSAGHNTSCSDMGTSCDLDQLVCGQQYSVTVEAIHAGCPGPASGPVIFATEPCVPMNVSVHYNVSDAWVMWSPAEGATSYSVQAVVKSGSSVICTTNTTSCFLHDLLCSHIYNFTVTASNKACGNVISDTTHITTAPCPPTNIQTSISCDQLTATVSWQQSNLAVGYIGYFDNQSGHYTSCVGTGTDTSCVVSGLRCGSVYRVWVKALGEQYNSTDSSVVSLTSAPCQPRSIEAFIDCQAHSATISWQPSVGAVSYAAVLTSSSGQTTSCFTNATSCHPSSLLCGEEYNVTIKALGEACNSSAHMAGHLITEPCAPVNLSIHYNGSAAWVMWSATTGTSSYSVLAATEQGLIVTCNSTTAQCYLTGLQCSQTYNITVKTRNSACNNTVTSVPYRLITAPCPPTNIQANMSCEQLSATVSWQQSDLAVGYIASLDEQNGHSTSCVSTNTGTFCSVFGLMCDRVYRVWVRALGEQYNSSESSVIHLTSAPCLPSKVAAEVSCESGDAAVSWTSPFSLLPFRKPTNISVMAIIGGSLQTLCTTQHSYCNVTGLSCGETYNLSLTSTNEQCSLTAKMHVNITTRPCTPRRVSVSLLCGNQTAVLFWDGIPDVELYTANAVKSSGGEFKTCNSSGSSCKLTGLDCGEMYNFTVAAYSNGCWSQASSPTLIQTEPCQPVNVSGQTFCDSEEVQLSWYQAGARANYSVTAIGSLGYMGVYNTTQTLYSATLPCGQHYKVTVQARNSHCDGIPSSPFFIKTGPCIPRDVVTSAQCTYSVGSVSWGPSDGAESYIAKATGLDGHPHMCLTNTTSCTWTDLHCGKQYVVVVGAKADSCIRMASNSSVIHMNSCRPQNLAAAVNCDKKVVSLGWDISNRTETYMVSAETGDEVISLSTNITTALFSEFMCGQNYNLTVTPSNQHCPGISSASVFVQTWPCMPVGISTMQNCISNAVMVAWNSSKGSDYYTATMQTDTGISQMCMSKTNMCSVPSLTCGHNFSVSVTASNQQCNITSRETTRLQSVPCIPTNVSVKMNCSQNSAAVSWSPSRGAVRYTVLANGSQSDDSCTASDLSCLTCGANYTVQVVAMAESCSSRPSQPVLFQSGPCPPHNLNTQLSCLSNNLAVTWDAVRDADHFLVSLTAVNGGTSEICNTTNSACFTSNLTCGNTYTVQVTSVRGDCQSKNNQTHIIKSAPCQPQGVRGHLNCVTNSAWISWDTVLGAESYTVLAVGDETYTANCTTSTNTTCEVENLACGVSYNFTVTSKNSQCESPPSASISLKTAPCSLSGITAFAQCHKSSILVEWELTEGNTSYIATAEATDHTYLFCNSTGTSCYLQKAQCDLRYTIIVAASSDKCSSLRSPPYRISMEPCAPRGVVVDVSCKDRSALVSWTPSPIAETYHAVAVAADGHEHICNTSSSNCSMSELHCGQQYTVFVVASHENCTSKPSQNATVITGPCQPSGLSVTFHCNNQSAMLTWMPSDNAKDYYGFAQTENGDRLYCHSTVPGCTINGLVCGTVYNFSVQASDGTCNSSFSDPVQIAGVPCPPQAVEVQPIPMKMEIQVMHFSWTEIICGETEYLLTLTGSLLGDSQALFDISSYWTNEPYFEITLPCSSSYIATLQSRNAAGTSGKSASRNGTTAPCPPSGVVYSGNSSFATVSWNSSVFATTYTLYDDSVSPKKQLCNTTMLSCSLSNISFGSLVVTARNAAGESPSANVMGVTSQLRRRRDLREQIPVNGNIPAPLLDVTQAFPTIVFLQWSPVKNASFYRLLIRKQGSSDDNQELTVYGERIILSDLSPNSAYCFSILAVKADVIGPESEPVCVQTGQGLTQ</sequence>
<keyword evidence="4" id="KW-1185">Reference proteome</keyword>
<dbReference type="InterPro" id="IPR003961">
    <property type="entry name" value="FN3_dom"/>
</dbReference>
<comment type="caution">
    <text evidence="3">The sequence shown here is derived from an EMBL/GenBank/DDBJ whole genome shotgun (WGS) entry which is preliminary data.</text>
</comment>
<keyword evidence="1" id="KW-0732">Signal</keyword>
<dbReference type="InterPro" id="IPR015373">
    <property type="entry name" value="Interferon/interleukin_rcp_dom"/>
</dbReference>
<feature type="domain" description="Fibronectin type-III" evidence="2">
    <location>
        <begin position="3163"/>
        <end position="3250"/>
    </location>
</feature>
<feature type="domain" description="Fibronectin type-III" evidence="2">
    <location>
        <begin position="3425"/>
        <end position="3512"/>
    </location>
</feature>
<dbReference type="CDD" id="cd00063">
    <property type="entry name" value="FN3"/>
    <property type="match status" value="8"/>
</dbReference>
<feature type="domain" description="Fibronectin type-III" evidence="2">
    <location>
        <begin position="1421"/>
        <end position="1510"/>
    </location>
</feature>
<dbReference type="InterPro" id="IPR013783">
    <property type="entry name" value="Ig-like_fold"/>
</dbReference>
<name>A0ABV0YWL2_9TELE</name>
<feature type="domain" description="Fibronectin type-III" evidence="2">
    <location>
        <begin position="3338"/>
        <end position="3424"/>
    </location>
</feature>
<feature type="domain" description="Fibronectin type-III" evidence="2">
    <location>
        <begin position="1941"/>
        <end position="2029"/>
    </location>
</feature>
<dbReference type="InterPro" id="IPR036116">
    <property type="entry name" value="FN3_sf"/>
</dbReference>
<feature type="domain" description="Fibronectin type-III" evidence="2">
    <location>
        <begin position="3705"/>
        <end position="3793"/>
    </location>
</feature>
<feature type="domain" description="Fibronectin type-III" evidence="2">
    <location>
        <begin position="2559"/>
        <end position="2646"/>
    </location>
</feature>
<feature type="domain" description="Fibronectin type-III" evidence="2">
    <location>
        <begin position="378"/>
        <end position="464"/>
    </location>
</feature>
<dbReference type="PANTHER" id="PTHR47135">
    <property type="entry name" value="FIBRONECTIN TYPE III DOMAIN-CONTAINING PROTEIN 7"/>
    <property type="match status" value="1"/>
</dbReference>
<evidence type="ECO:0000259" key="2">
    <source>
        <dbReference type="PROSITE" id="PS50853"/>
    </source>
</evidence>
<feature type="chain" id="PRO_5046513915" description="Fibronectin type-III domain-containing protein" evidence="1">
    <location>
        <begin position="22"/>
        <end position="3796"/>
    </location>
</feature>